<name>A0A7J8BSX0_ROUAE</name>
<comment type="caution">
    <text evidence="1">The sequence shown here is derived from an EMBL/GenBank/DDBJ whole genome shotgun (WGS) entry which is preliminary data.</text>
</comment>
<proteinExistence type="predicted"/>
<gene>
    <name evidence="1" type="ORF">HJG63_009616</name>
</gene>
<sequence length="130" mass="14214">MYSIIQLSWVNIKTKTKSLAPSRYNSLTHVMASLAGFSFSKNKVHYRPLIYSSNMATLKRLLPRTPMTKTRGHNSDFIAFISHVAFDSLDHSVLLEFSFPSTSLCVSGFSLSLLAVPQSSPPGSAVSSAS</sequence>
<evidence type="ECO:0000313" key="1">
    <source>
        <dbReference type="EMBL" id="KAF6401556.1"/>
    </source>
</evidence>
<organism evidence="1 2">
    <name type="scientific">Rousettus aegyptiacus</name>
    <name type="common">Egyptian fruit bat</name>
    <name type="synonym">Pteropus aegyptiacus</name>
    <dbReference type="NCBI Taxonomy" id="9407"/>
    <lineage>
        <taxon>Eukaryota</taxon>
        <taxon>Metazoa</taxon>
        <taxon>Chordata</taxon>
        <taxon>Craniata</taxon>
        <taxon>Vertebrata</taxon>
        <taxon>Euteleostomi</taxon>
        <taxon>Mammalia</taxon>
        <taxon>Eutheria</taxon>
        <taxon>Laurasiatheria</taxon>
        <taxon>Chiroptera</taxon>
        <taxon>Yinpterochiroptera</taxon>
        <taxon>Pteropodoidea</taxon>
        <taxon>Pteropodidae</taxon>
        <taxon>Rousettinae</taxon>
        <taxon>Rousettus</taxon>
    </lineage>
</organism>
<protein>
    <submittedName>
        <fullName evidence="1">Uncharacterized protein</fullName>
    </submittedName>
</protein>
<dbReference type="AlphaFoldDB" id="A0A7J8BSX0"/>
<evidence type="ECO:0000313" key="2">
    <source>
        <dbReference type="Proteomes" id="UP000593571"/>
    </source>
</evidence>
<dbReference type="EMBL" id="JACASE010000016">
    <property type="protein sequence ID" value="KAF6401556.1"/>
    <property type="molecule type" value="Genomic_DNA"/>
</dbReference>
<reference evidence="1 2" key="1">
    <citation type="journal article" date="2020" name="Nature">
        <title>Six reference-quality genomes reveal evolution of bat adaptations.</title>
        <authorList>
            <person name="Jebb D."/>
            <person name="Huang Z."/>
            <person name="Pippel M."/>
            <person name="Hughes G.M."/>
            <person name="Lavrichenko K."/>
            <person name="Devanna P."/>
            <person name="Winkler S."/>
            <person name="Jermiin L.S."/>
            <person name="Skirmuntt E.C."/>
            <person name="Katzourakis A."/>
            <person name="Burkitt-Gray L."/>
            <person name="Ray D.A."/>
            <person name="Sullivan K.A.M."/>
            <person name="Roscito J.G."/>
            <person name="Kirilenko B.M."/>
            <person name="Davalos L.M."/>
            <person name="Corthals A.P."/>
            <person name="Power M.L."/>
            <person name="Jones G."/>
            <person name="Ransome R.D."/>
            <person name="Dechmann D.K.N."/>
            <person name="Locatelli A.G."/>
            <person name="Puechmaille S.J."/>
            <person name="Fedrigo O."/>
            <person name="Jarvis E.D."/>
            <person name="Hiller M."/>
            <person name="Vernes S.C."/>
            <person name="Myers E.W."/>
            <person name="Teeling E.C."/>
        </authorList>
    </citation>
    <scope>NUCLEOTIDE SEQUENCE [LARGE SCALE GENOMIC DNA]</scope>
    <source>
        <strain evidence="1">MRouAeg1</strain>
        <tissue evidence="1">Muscle</tissue>
    </source>
</reference>
<dbReference type="Proteomes" id="UP000593571">
    <property type="component" value="Unassembled WGS sequence"/>
</dbReference>
<keyword evidence="2" id="KW-1185">Reference proteome</keyword>
<accession>A0A7J8BSX0</accession>